<organism evidence="2 3">
    <name type="scientific">Colletotrichum karsti</name>
    <dbReference type="NCBI Taxonomy" id="1095194"/>
    <lineage>
        <taxon>Eukaryota</taxon>
        <taxon>Fungi</taxon>
        <taxon>Dikarya</taxon>
        <taxon>Ascomycota</taxon>
        <taxon>Pezizomycotina</taxon>
        <taxon>Sordariomycetes</taxon>
        <taxon>Hypocreomycetidae</taxon>
        <taxon>Glomerellales</taxon>
        <taxon>Glomerellaceae</taxon>
        <taxon>Colletotrichum</taxon>
        <taxon>Colletotrichum boninense species complex</taxon>
    </lineage>
</organism>
<comment type="caution">
    <text evidence="2">The sequence shown here is derived from an EMBL/GenBank/DDBJ whole genome shotgun (WGS) entry which is preliminary data.</text>
</comment>
<keyword evidence="1" id="KW-0732">Signal</keyword>
<proteinExistence type="predicted"/>
<dbReference type="AlphaFoldDB" id="A0A9P6IEW6"/>
<dbReference type="Proteomes" id="UP000781932">
    <property type="component" value="Unassembled WGS sequence"/>
</dbReference>
<reference evidence="2" key="2">
    <citation type="submission" date="2020-11" db="EMBL/GenBank/DDBJ databases">
        <title>Whole genome sequencing of Colletotrichum sp.</title>
        <authorList>
            <person name="Li H."/>
        </authorList>
    </citation>
    <scope>NUCLEOTIDE SEQUENCE</scope>
    <source>
        <strain evidence="2">CkLH20</strain>
    </source>
</reference>
<gene>
    <name evidence="2" type="ORF">CkaCkLH20_00611</name>
</gene>
<reference evidence="2" key="1">
    <citation type="submission" date="2020-03" db="EMBL/GenBank/DDBJ databases">
        <authorList>
            <person name="He L."/>
        </authorList>
    </citation>
    <scope>NUCLEOTIDE SEQUENCE</scope>
    <source>
        <strain evidence="2">CkLH20</strain>
    </source>
</reference>
<dbReference type="EMBL" id="JAATWM020000002">
    <property type="protein sequence ID" value="KAF9881465.1"/>
    <property type="molecule type" value="Genomic_DNA"/>
</dbReference>
<evidence type="ECO:0000313" key="2">
    <source>
        <dbReference type="EMBL" id="KAF9881465.1"/>
    </source>
</evidence>
<dbReference type="GeneID" id="62156405"/>
<dbReference type="OrthoDB" id="4822093at2759"/>
<feature type="chain" id="PRO_5040382238" evidence="1">
    <location>
        <begin position="25"/>
        <end position="248"/>
    </location>
</feature>
<protein>
    <submittedName>
        <fullName evidence="2">Uncharacterized protein</fullName>
    </submittedName>
</protein>
<dbReference type="RefSeq" id="XP_038750926.1">
    <property type="nucleotide sequence ID" value="XM_038883331.1"/>
</dbReference>
<feature type="signal peptide" evidence="1">
    <location>
        <begin position="1"/>
        <end position="24"/>
    </location>
</feature>
<keyword evidence="3" id="KW-1185">Reference proteome</keyword>
<accession>A0A9P6IEW6</accession>
<evidence type="ECO:0000313" key="3">
    <source>
        <dbReference type="Proteomes" id="UP000781932"/>
    </source>
</evidence>
<name>A0A9P6IEW6_9PEZI</name>
<sequence length="248" mass="28429">MFFQWHTAVIVIARLLHLGHLAYCQTSGNPSTSTSLERPSSTDEVMNGVMKNVWNKEFVPKFEELDLDWDMMERVAAERQYLISTLVLKGAKDAYKLVWRADEAFVHQLSPLRDTQLTFRELIDIADDESLTTIYASFLAAPLDTEEEKTAARAALCRVWSRPSNCSLKGRPNYFEFQDASARLFATVGKVWAPDHPEKAEKFFRRLLGFGDVGEESQKFEELKVMAADEPLLKKALDDFIYEFNVPY</sequence>
<evidence type="ECO:0000256" key="1">
    <source>
        <dbReference type="SAM" id="SignalP"/>
    </source>
</evidence>